<sequence>MEWSADVFREIAEWLDTKTCLTLQSTCTEASCALSPAYFRLRLSDYRRTRSPRPRGSVPFTVDVSAPVWARASMIIEAGRHWGRWDDVIGLRRRLGRRDIVIGDDDANDEESLRSFRELPSSLAQLSFLGPHVGLGLTVDTGGHSLLSRSLTVRFEEPLRCEAALDVSNGAEDPLVSSCSVYGQSTNTSGRETHLTFSTLALWLYLRSYCKAASYVMQVRGDIEALLHHLAHMRSKATNSDKRAAPSSSSSGMFDVSPTSSASRGSSPSPTPTPSPAGEEDDESPTASSPPPGRRPEDSSGPPIGPKRPHLHTVDVSSFLLLSDWSSTSSKDGGKVWLFGNGWHFRSNVPKMLLTFSCWPHDDGVVRAFADSIKAVGGVDSVEGPYLVHRQ</sequence>
<protein>
    <submittedName>
        <fullName evidence="2">Uncharacterized protein</fullName>
    </submittedName>
</protein>
<dbReference type="VEuPathDB" id="CryptoDB:Vbra_16912"/>
<name>A0A0G4G4G9_VITBC</name>
<feature type="region of interest" description="Disordered" evidence="1">
    <location>
        <begin position="237"/>
        <end position="310"/>
    </location>
</feature>
<keyword evidence="3" id="KW-1185">Reference proteome</keyword>
<accession>A0A0G4G4G9</accession>
<dbReference type="Proteomes" id="UP000041254">
    <property type="component" value="Unassembled WGS sequence"/>
</dbReference>
<feature type="compositionally biased region" description="Low complexity" evidence="1">
    <location>
        <begin position="247"/>
        <end position="268"/>
    </location>
</feature>
<organism evidence="2 3">
    <name type="scientific">Vitrella brassicaformis (strain CCMP3155)</name>
    <dbReference type="NCBI Taxonomy" id="1169540"/>
    <lineage>
        <taxon>Eukaryota</taxon>
        <taxon>Sar</taxon>
        <taxon>Alveolata</taxon>
        <taxon>Colpodellida</taxon>
        <taxon>Vitrellaceae</taxon>
        <taxon>Vitrella</taxon>
    </lineage>
</organism>
<reference evidence="2 3" key="1">
    <citation type="submission" date="2014-11" db="EMBL/GenBank/DDBJ databases">
        <authorList>
            <person name="Zhu J."/>
            <person name="Qi W."/>
            <person name="Song R."/>
        </authorList>
    </citation>
    <scope>NUCLEOTIDE SEQUENCE [LARGE SCALE GENOMIC DNA]</scope>
</reference>
<evidence type="ECO:0000313" key="2">
    <source>
        <dbReference type="EMBL" id="CEM22836.1"/>
    </source>
</evidence>
<proteinExistence type="predicted"/>
<evidence type="ECO:0000313" key="3">
    <source>
        <dbReference type="Proteomes" id="UP000041254"/>
    </source>
</evidence>
<dbReference type="InParanoid" id="A0A0G4G4G9"/>
<gene>
    <name evidence="2" type="ORF">Vbra_16912</name>
</gene>
<dbReference type="AlphaFoldDB" id="A0A0G4G4G9"/>
<dbReference type="EMBL" id="CDMY01000560">
    <property type="protein sequence ID" value="CEM22836.1"/>
    <property type="molecule type" value="Genomic_DNA"/>
</dbReference>
<evidence type="ECO:0000256" key="1">
    <source>
        <dbReference type="SAM" id="MobiDB-lite"/>
    </source>
</evidence>